<dbReference type="RefSeq" id="WP_204014785.1">
    <property type="nucleotide sequence ID" value="NZ_BOPG01000138.1"/>
</dbReference>
<reference evidence="1" key="1">
    <citation type="submission" date="2021-01" db="EMBL/GenBank/DDBJ databases">
        <title>Whole genome shotgun sequence of Virgisporangium aurantiacum NBRC 16421.</title>
        <authorList>
            <person name="Komaki H."/>
            <person name="Tamura T."/>
        </authorList>
    </citation>
    <scope>NUCLEOTIDE SEQUENCE</scope>
    <source>
        <strain evidence="1">NBRC 16421</strain>
    </source>
</reference>
<comment type="caution">
    <text evidence="1">The sequence shown here is derived from an EMBL/GenBank/DDBJ whole genome shotgun (WGS) entry which is preliminary data.</text>
</comment>
<evidence type="ECO:0000313" key="1">
    <source>
        <dbReference type="EMBL" id="GIJ64928.1"/>
    </source>
</evidence>
<proteinExistence type="predicted"/>
<accession>A0A8J3ZNI3</accession>
<organism evidence="1 2">
    <name type="scientific">Virgisporangium aurantiacum</name>
    <dbReference type="NCBI Taxonomy" id="175570"/>
    <lineage>
        <taxon>Bacteria</taxon>
        <taxon>Bacillati</taxon>
        <taxon>Actinomycetota</taxon>
        <taxon>Actinomycetes</taxon>
        <taxon>Micromonosporales</taxon>
        <taxon>Micromonosporaceae</taxon>
        <taxon>Virgisporangium</taxon>
    </lineage>
</organism>
<dbReference type="EMBL" id="BOPG01000138">
    <property type="protein sequence ID" value="GIJ64928.1"/>
    <property type="molecule type" value="Genomic_DNA"/>
</dbReference>
<dbReference type="Proteomes" id="UP000612585">
    <property type="component" value="Unassembled WGS sequence"/>
</dbReference>
<protein>
    <submittedName>
        <fullName evidence="1">Uncharacterized protein</fullName>
    </submittedName>
</protein>
<evidence type="ECO:0000313" key="2">
    <source>
        <dbReference type="Proteomes" id="UP000612585"/>
    </source>
</evidence>
<dbReference type="AlphaFoldDB" id="A0A8J3ZNI3"/>
<sequence length="236" mass="25583">MYADGIHDSLYRSGSVTLLADPALARVVPIRPGLPAAEPVRQSRLTTLFAAMSGYVIMCAGTDLSTEQAGRSSSLAMNGIVKRADRRRPVTPGMGRRTASAAVRRVGWRGTLLRMGATWRMQKDGREVTGAEAVKAIGDAGETWFECEDGRLLSVTTNGKRALVMLLREAGDDGEHAIDPDQSGQQDGYVLGNGQNDVYANRDTVALDIASTVVEQLIDRDERPADVRWQIDRAPE</sequence>
<gene>
    <name evidence="1" type="ORF">Vau01_124440</name>
</gene>
<name>A0A8J3ZNI3_9ACTN</name>
<keyword evidence="2" id="KW-1185">Reference proteome</keyword>